<dbReference type="KEGG" id="tva:4745921"/>
<dbReference type="InParanoid" id="A2G3K4"/>
<feature type="compositionally biased region" description="Polar residues" evidence="1">
    <location>
        <begin position="45"/>
        <end position="55"/>
    </location>
</feature>
<feature type="region of interest" description="Disordered" evidence="1">
    <location>
        <begin position="1"/>
        <end position="67"/>
    </location>
</feature>
<sequence length="198" mass="22690">MKKTNITPRSTNGPSKLPQLNKKGVIPPQQKDTAKPAPRNPTPKSPQNSAPSSQRSKTKEPVNEDVWAKSERLVKECEKEFGFKADDPDITEKDKDWLKTLDELDDELNRTFVQESYLDPSILLTMDDVMNEVDYTEDPLENFSKMTNAAFDKIHENKEVLDKILDQRIEVCNKIRDMIMGHKASDIYKADQLPDEKV</sequence>
<organism evidence="2 3">
    <name type="scientific">Trichomonas vaginalis (strain ATCC PRA-98 / G3)</name>
    <dbReference type="NCBI Taxonomy" id="412133"/>
    <lineage>
        <taxon>Eukaryota</taxon>
        <taxon>Metamonada</taxon>
        <taxon>Parabasalia</taxon>
        <taxon>Trichomonadida</taxon>
        <taxon>Trichomonadidae</taxon>
        <taxon>Trichomonas</taxon>
    </lineage>
</organism>
<dbReference type="EMBL" id="DS114332">
    <property type="protein sequence ID" value="EAX88264.1"/>
    <property type="molecule type" value="Genomic_DNA"/>
</dbReference>
<reference evidence="2" key="1">
    <citation type="submission" date="2006-10" db="EMBL/GenBank/DDBJ databases">
        <authorList>
            <person name="Amadeo P."/>
            <person name="Zhao Q."/>
            <person name="Wortman J."/>
            <person name="Fraser-Liggett C."/>
            <person name="Carlton J."/>
        </authorList>
    </citation>
    <scope>NUCLEOTIDE SEQUENCE</scope>
    <source>
        <strain evidence="2">G3</strain>
    </source>
</reference>
<name>A2G3K4_TRIV3</name>
<dbReference type="VEuPathDB" id="TrichDB:TVAG_012670"/>
<gene>
    <name evidence="2" type="ORF">TVAG_012670</name>
</gene>
<evidence type="ECO:0000256" key="1">
    <source>
        <dbReference type="SAM" id="MobiDB-lite"/>
    </source>
</evidence>
<dbReference type="SMR" id="A2G3K4"/>
<dbReference type="AlphaFoldDB" id="A2G3K4"/>
<protein>
    <submittedName>
        <fullName evidence="2">Uncharacterized protein</fullName>
    </submittedName>
</protein>
<accession>A2G3K4</accession>
<proteinExistence type="predicted"/>
<evidence type="ECO:0000313" key="3">
    <source>
        <dbReference type="Proteomes" id="UP000001542"/>
    </source>
</evidence>
<dbReference type="RefSeq" id="XP_001301194.1">
    <property type="nucleotide sequence ID" value="XM_001301193.1"/>
</dbReference>
<reference evidence="2" key="2">
    <citation type="journal article" date="2007" name="Science">
        <title>Draft genome sequence of the sexually transmitted pathogen Trichomonas vaginalis.</title>
        <authorList>
            <person name="Carlton J.M."/>
            <person name="Hirt R.P."/>
            <person name="Silva J.C."/>
            <person name="Delcher A.L."/>
            <person name="Schatz M."/>
            <person name="Zhao Q."/>
            <person name="Wortman J.R."/>
            <person name="Bidwell S.L."/>
            <person name="Alsmark U.C.M."/>
            <person name="Besteiro S."/>
            <person name="Sicheritz-Ponten T."/>
            <person name="Noel C.J."/>
            <person name="Dacks J.B."/>
            <person name="Foster P.G."/>
            <person name="Simillion C."/>
            <person name="Van de Peer Y."/>
            <person name="Miranda-Saavedra D."/>
            <person name="Barton G.J."/>
            <person name="Westrop G.D."/>
            <person name="Mueller S."/>
            <person name="Dessi D."/>
            <person name="Fiori P.L."/>
            <person name="Ren Q."/>
            <person name="Paulsen I."/>
            <person name="Zhang H."/>
            <person name="Bastida-Corcuera F.D."/>
            <person name="Simoes-Barbosa A."/>
            <person name="Brown M.T."/>
            <person name="Hayes R.D."/>
            <person name="Mukherjee M."/>
            <person name="Okumura C.Y."/>
            <person name="Schneider R."/>
            <person name="Smith A.J."/>
            <person name="Vanacova S."/>
            <person name="Villalvazo M."/>
            <person name="Haas B.J."/>
            <person name="Pertea M."/>
            <person name="Feldblyum T.V."/>
            <person name="Utterback T.R."/>
            <person name="Shu C.L."/>
            <person name="Osoegawa K."/>
            <person name="de Jong P.J."/>
            <person name="Hrdy I."/>
            <person name="Horvathova L."/>
            <person name="Zubacova Z."/>
            <person name="Dolezal P."/>
            <person name="Malik S.B."/>
            <person name="Logsdon J.M. Jr."/>
            <person name="Henze K."/>
            <person name="Gupta A."/>
            <person name="Wang C.C."/>
            <person name="Dunne R.L."/>
            <person name="Upcroft J.A."/>
            <person name="Upcroft P."/>
            <person name="White O."/>
            <person name="Salzberg S.L."/>
            <person name="Tang P."/>
            <person name="Chiu C.-H."/>
            <person name="Lee Y.-S."/>
            <person name="Embley T.M."/>
            <person name="Coombs G.H."/>
            <person name="Mottram J.C."/>
            <person name="Tachezy J."/>
            <person name="Fraser-Liggett C.M."/>
            <person name="Johnson P.J."/>
        </authorList>
    </citation>
    <scope>NUCLEOTIDE SEQUENCE [LARGE SCALE GENOMIC DNA]</scope>
    <source>
        <strain evidence="2">G3</strain>
    </source>
</reference>
<evidence type="ECO:0000313" key="2">
    <source>
        <dbReference type="EMBL" id="EAX88264.1"/>
    </source>
</evidence>
<feature type="compositionally biased region" description="Basic and acidic residues" evidence="1">
    <location>
        <begin position="57"/>
        <end position="67"/>
    </location>
</feature>
<dbReference type="VEuPathDB" id="TrichDB:TVAGG3_0961520"/>
<dbReference type="Proteomes" id="UP000001542">
    <property type="component" value="Unassembled WGS sequence"/>
</dbReference>
<feature type="compositionally biased region" description="Polar residues" evidence="1">
    <location>
        <begin position="1"/>
        <end position="14"/>
    </location>
</feature>
<keyword evidence="3" id="KW-1185">Reference proteome</keyword>